<comment type="similarity">
    <text evidence="4">Belongs to the peptidase M50A family.</text>
</comment>
<keyword evidence="10" id="KW-0539">Nucleus</keyword>
<evidence type="ECO:0000256" key="2">
    <source>
        <dbReference type="ARBA" id="ARBA00004141"/>
    </source>
</evidence>
<dbReference type="GO" id="GO:0008622">
    <property type="term" value="C:epsilon DNA polymerase complex"/>
    <property type="evidence" value="ECO:0007669"/>
    <property type="project" value="InterPro"/>
</dbReference>
<accession>A0A1Q9DHN6</accession>
<evidence type="ECO:0000256" key="10">
    <source>
        <dbReference type="ARBA" id="ARBA00023242"/>
    </source>
</evidence>
<dbReference type="PANTHER" id="PTHR12708:SF0">
    <property type="entry name" value="DNA POLYMERASE EPSILON SUBUNIT 2"/>
    <property type="match status" value="1"/>
</dbReference>
<keyword evidence="7 13" id="KW-1133">Transmembrane helix</keyword>
<dbReference type="SUPFAM" id="SSF50156">
    <property type="entry name" value="PDZ domain-like"/>
    <property type="match status" value="1"/>
</dbReference>
<keyword evidence="17" id="KW-1185">Reference proteome</keyword>
<feature type="domain" description="Peptidase M50" evidence="14">
    <location>
        <begin position="899"/>
        <end position="1230"/>
    </location>
</feature>
<dbReference type="PANTHER" id="PTHR12708">
    <property type="entry name" value="DNA POLYMERASE EPSILON SUBUNIT B"/>
    <property type="match status" value="1"/>
</dbReference>
<protein>
    <recommendedName>
        <fullName evidence="11">DNA polymerase II subunit 2</fullName>
    </recommendedName>
</protein>
<dbReference type="OrthoDB" id="10254730at2759"/>
<name>A0A1Q9DHN6_SYMMI</name>
<dbReference type="InterPro" id="IPR007185">
    <property type="entry name" value="DNA_pol_a/d/e_bsu"/>
</dbReference>
<keyword evidence="8" id="KW-0238">DNA-binding</keyword>
<dbReference type="GO" id="GO:0008237">
    <property type="term" value="F:metallopeptidase activity"/>
    <property type="evidence" value="ECO:0007669"/>
    <property type="project" value="UniProtKB-KW"/>
</dbReference>
<dbReference type="GO" id="GO:0006261">
    <property type="term" value="P:DNA-templated DNA replication"/>
    <property type="evidence" value="ECO:0007669"/>
    <property type="project" value="InterPro"/>
</dbReference>
<evidence type="ECO:0000256" key="3">
    <source>
        <dbReference type="ARBA" id="ARBA00009560"/>
    </source>
</evidence>
<dbReference type="Pfam" id="PF02163">
    <property type="entry name" value="Peptidase_M50"/>
    <property type="match status" value="1"/>
</dbReference>
<dbReference type="GO" id="GO:0016020">
    <property type="term" value="C:membrane"/>
    <property type="evidence" value="ECO:0007669"/>
    <property type="project" value="UniProtKB-SubCell"/>
</dbReference>
<evidence type="ECO:0000256" key="1">
    <source>
        <dbReference type="ARBA" id="ARBA00004123"/>
    </source>
</evidence>
<evidence type="ECO:0000313" key="17">
    <source>
        <dbReference type="Proteomes" id="UP000186817"/>
    </source>
</evidence>
<feature type="domain" description="DNA polymerase alpha/delta/epsilon subunit B" evidence="15">
    <location>
        <begin position="215"/>
        <end position="331"/>
    </location>
</feature>
<evidence type="ECO:0000256" key="9">
    <source>
        <dbReference type="ARBA" id="ARBA00023136"/>
    </source>
</evidence>
<evidence type="ECO:0000313" key="16">
    <source>
        <dbReference type="EMBL" id="OLP94692.1"/>
    </source>
</evidence>
<keyword evidence="12" id="KW-0175">Coiled coil</keyword>
<dbReference type="GO" id="GO:0003677">
    <property type="term" value="F:DNA binding"/>
    <property type="evidence" value="ECO:0007669"/>
    <property type="project" value="UniProtKB-KW"/>
</dbReference>
<feature type="transmembrane region" description="Helical" evidence="13">
    <location>
        <begin position="1171"/>
        <end position="1192"/>
    </location>
</feature>
<dbReference type="Proteomes" id="UP000186817">
    <property type="component" value="Unassembled WGS sequence"/>
</dbReference>
<evidence type="ECO:0000259" key="15">
    <source>
        <dbReference type="Pfam" id="PF04042"/>
    </source>
</evidence>
<evidence type="ECO:0000256" key="8">
    <source>
        <dbReference type="ARBA" id="ARBA00023125"/>
    </source>
</evidence>
<keyword evidence="16" id="KW-0378">Hydrolase</keyword>
<evidence type="ECO:0000256" key="6">
    <source>
        <dbReference type="ARBA" id="ARBA00022705"/>
    </source>
</evidence>
<comment type="caution">
    <text evidence="16">The sequence shown here is derived from an EMBL/GenBank/DDBJ whole genome shotgun (WGS) entry which is preliminary data.</text>
</comment>
<reference evidence="16 17" key="1">
    <citation type="submission" date="2016-02" db="EMBL/GenBank/DDBJ databases">
        <title>Genome analysis of coral dinoflagellate symbionts highlights evolutionary adaptations to a symbiotic lifestyle.</title>
        <authorList>
            <person name="Aranda M."/>
            <person name="Li Y."/>
            <person name="Liew Y.J."/>
            <person name="Baumgarten S."/>
            <person name="Simakov O."/>
            <person name="Wilson M."/>
            <person name="Piel J."/>
            <person name="Ashoor H."/>
            <person name="Bougouffa S."/>
            <person name="Bajic V.B."/>
            <person name="Ryu T."/>
            <person name="Ravasi T."/>
            <person name="Bayer T."/>
            <person name="Micklem G."/>
            <person name="Kim H."/>
            <person name="Bhak J."/>
            <person name="Lajeunesse T.C."/>
            <person name="Voolstra C.R."/>
        </authorList>
    </citation>
    <scope>NUCLEOTIDE SEQUENCE [LARGE SCALE GENOMIC DNA]</scope>
    <source>
        <strain evidence="16 17">CCMP2467</strain>
    </source>
</reference>
<comment type="similarity">
    <text evidence="3">Belongs to the DNA polymerase epsilon subunit B family.</text>
</comment>
<proteinExistence type="inferred from homology"/>
<dbReference type="GO" id="GO:0042276">
    <property type="term" value="P:error-prone translesion synthesis"/>
    <property type="evidence" value="ECO:0007669"/>
    <property type="project" value="TreeGrafter"/>
</dbReference>
<sequence length="1250" mass="138190">MCTPGLRLEEDMHVQVYNVLTQVMPYAFNAASKIWEAFSREPSLLPPVDSKGRIYQERYEMLYHRLFLNLNENLQPSLVPEAKAVQGIFPGQRVLTTVASLVGNPGRKLTFGLLRRLDDELQGRWVIEDLHKVMPVELVVQSSGHFVTDASFILAEGEVKNGIFRIDGLLQVEAITRKASLSEEVPRQIFGGYLTDDQLKKLEKHYEPAYPDGMFVVLSEVHLDSAQVLDDLEVVFQGYEEAGPPSAYIFMGSFSSRAFVPTAEGVRSYREGFERLKFMMRRLEAHVTHGTSFVFVPGPKDPGAQTLPRAPLPHYLMSDLAKEIPGVGLRFMPAMQRKLRCWVDVRWHAPILLPVEWGIWVSRYCIIEPASASLHADLMIHFYKKEPGPSQTPVAMQLFTSVEIEPSPCLVALRLGRKEVAWLRLPTQYALDALKTLLREARAFRCAMPKGRLEACREQLLSEKETELTQREARLCERERAFAKKEQVHTPSAVASSEDEEEVPFGSSVVMDWPLSRSEKQLRLVTVLERERIAAVACERNRAKRRFSEPTRSESGAAARCEVKIAPRVRGTNPCRVRHYSREMVFFRHDVLRLLRRHEAVPLTSSESQVQGFDDLRYTQAARFILDQAHLVPLPLEESNILWEYDHTLRLYPLPHAVFIGGSTPPFECSYKECKFTSVGLFSAATFYAYHPVKDDLQICDVPDRAGPGSVLFDVFVVHTLPPLDEALREKQEELESLKWAAEQRVEEVVQKAKERFDQAIEEHEKERQVPLSALSLFLVLASATMAWDSDEAVASCTNLFPCVMALFAPALQNVKESVPAACVAVWPRAAGRPICKESRARLPVALGLVVLGISARRQPQQRRQASCVVSVAPADVPSSLALSIGPGLPSDQPALVVGALALAIVCHEAGHFLCMRSIGLPAAEFALGFGPEVVNFGRSPDGTEFVLRAFPFGGYVRFEDAKTVKLEDGRMVTEFDARSTAERIWVLAGGVLANVAVAWSSLAAGALVAGVPTKDLLPGIRISAVDDEAFARTGLKAADVLLRIGGLDLNFSGAEVRQTVAFINQLPAGRPVEMLVQRGTEEVLLTANTITDPNTGLQRLGVMIETNSQRVLAKAEGFSEAAGVATDVLTKLLDEQVKALEGLFTGMGPGEMVGPVGIVKQGEDLMAAEGLLGIFIFFVTVNLNLAFINALPLPALDGGKALFVLAEQVSGRRLDENKKQDVELAFLLLVVLGLGSVTIKDVGHLFESK</sequence>
<keyword evidence="16" id="KW-0482">Metalloprotease</keyword>
<dbReference type="EMBL" id="LSRX01000533">
    <property type="protein sequence ID" value="OLP94692.1"/>
    <property type="molecule type" value="Genomic_DNA"/>
</dbReference>
<dbReference type="Gene3D" id="2.30.42.10">
    <property type="match status" value="1"/>
</dbReference>
<dbReference type="AlphaFoldDB" id="A0A1Q9DHN6"/>
<dbReference type="GO" id="GO:0006508">
    <property type="term" value="P:proteolysis"/>
    <property type="evidence" value="ECO:0007669"/>
    <property type="project" value="UniProtKB-KW"/>
</dbReference>
<dbReference type="InterPro" id="IPR008915">
    <property type="entry name" value="Peptidase_M50"/>
</dbReference>
<feature type="coiled-coil region" evidence="12">
    <location>
        <begin position="728"/>
        <end position="770"/>
    </location>
</feature>
<keyword evidence="6" id="KW-0235">DNA replication</keyword>
<dbReference type="InterPro" id="IPR036034">
    <property type="entry name" value="PDZ_sf"/>
</dbReference>
<evidence type="ECO:0000256" key="12">
    <source>
        <dbReference type="SAM" id="Coils"/>
    </source>
</evidence>
<keyword evidence="9 13" id="KW-0472">Membrane</keyword>
<comment type="subcellular location">
    <subcellularLocation>
        <location evidence="2">Membrane</location>
        <topology evidence="2">Multi-pass membrane protein</topology>
    </subcellularLocation>
    <subcellularLocation>
        <location evidence="1">Nucleus</location>
    </subcellularLocation>
</comment>
<evidence type="ECO:0000256" key="7">
    <source>
        <dbReference type="ARBA" id="ARBA00022989"/>
    </source>
</evidence>
<evidence type="ECO:0000256" key="13">
    <source>
        <dbReference type="SAM" id="Phobius"/>
    </source>
</evidence>
<dbReference type="Pfam" id="PF04042">
    <property type="entry name" value="DNA_pol_E_B"/>
    <property type="match status" value="2"/>
</dbReference>
<gene>
    <name evidence="16" type="ORF">AK812_SmicGene23259</name>
</gene>
<evidence type="ECO:0000259" key="14">
    <source>
        <dbReference type="Pfam" id="PF02163"/>
    </source>
</evidence>
<evidence type="ECO:0000256" key="4">
    <source>
        <dbReference type="ARBA" id="ARBA00009989"/>
    </source>
</evidence>
<feature type="domain" description="DNA polymerase alpha/delta/epsilon subunit B" evidence="15">
    <location>
        <begin position="572"/>
        <end position="668"/>
    </location>
</feature>
<organism evidence="16 17">
    <name type="scientific">Symbiodinium microadriaticum</name>
    <name type="common">Dinoflagellate</name>
    <name type="synonym">Zooxanthella microadriatica</name>
    <dbReference type="NCBI Taxonomy" id="2951"/>
    <lineage>
        <taxon>Eukaryota</taxon>
        <taxon>Sar</taxon>
        <taxon>Alveolata</taxon>
        <taxon>Dinophyceae</taxon>
        <taxon>Suessiales</taxon>
        <taxon>Symbiodiniaceae</taxon>
        <taxon>Symbiodinium</taxon>
    </lineage>
</organism>
<feature type="transmembrane region" description="Helical" evidence="13">
    <location>
        <begin position="1225"/>
        <end position="1244"/>
    </location>
</feature>
<keyword evidence="16" id="KW-0645">Protease</keyword>
<keyword evidence="5 13" id="KW-0812">Transmembrane</keyword>
<evidence type="ECO:0000256" key="5">
    <source>
        <dbReference type="ARBA" id="ARBA00022692"/>
    </source>
</evidence>
<dbReference type="InterPro" id="IPR016266">
    <property type="entry name" value="POLE2"/>
</dbReference>
<evidence type="ECO:0000256" key="11">
    <source>
        <dbReference type="ARBA" id="ARBA00032930"/>
    </source>
</evidence>